<dbReference type="EMBL" id="CP019475">
    <property type="protein sequence ID" value="UQC81411.1"/>
    <property type="molecule type" value="Genomic_DNA"/>
</dbReference>
<name>A0A9Q8WFJ5_9PEZI</name>
<dbReference type="GeneID" id="73340904"/>
<gene>
    <name evidence="1" type="ORF">CLUP02_06897</name>
</gene>
<evidence type="ECO:0000313" key="1">
    <source>
        <dbReference type="EMBL" id="UQC81411.1"/>
    </source>
</evidence>
<keyword evidence="2" id="KW-1185">Reference proteome</keyword>
<sequence>MKLASRGDVTMPQARETGSGVLTELIQLSRDIPAGDHLGVHQAIAETGRPKTTDSRLNLD</sequence>
<reference evidence="1" key="1">
    <citation type="journal article" date="2021" name="Mol. Plant Microbe Interact.">
        <title>Complete Genome Sequence of the Plant-Pathogenic Fungus Colletotrichum lupini.</title>
        <authorList>
            <person name="Baroncelli R."/>
            <person name="Pensec F."/>
            <person name="Da Lio D."/>
            <person name="Boufleur T."/>
            <person name="Vicente I."/>
            <person name="Sarrocco S."/>
            <person name="Picot A."/>
            <person name="Baraldi E."/>
            <person name="Sukno S."/>
            <person name="Thon M."/>
            <person name="Le Floch G."/>
        </authorList>
    </citation>
    <scope>NUCLEOTIDE SEQUENCE</scope>
    <source>
        <strain evidence="1">IMI 504893</strain>
    </source>
</reference>
<evidence type="ECO:0000313" key="2">
    <source>
        <dbReference type="Proteomes" id="UP000830671"/>
    </source>
</evidence>
<dbReference type="RefSeq" id="XP_049143037.1">
    <property type="nucleotide sequence ID" value="XM_049285894.1"/>
</dbReference>
<dbReference type="AlphaFoldDB" id="A0A9Q8WFJ5"/>
<dbReference type="Proteomes" id="UP000830671">
    <property type="component" value="Chromosome 3"/>
</dbReference>
<dbReference type="KEGG" id="clup:CLUP02_06897"/>
<organism evidence="1 2">
    <name type="scientific">Colletotrichum lupini</name>
    <dbReference type="NCBI Taxonomy" id="145971"/>
    <lineage>
        <taxon>Eukaryota</taxon>
        <taxon>Fungi</taxon>
        <taxon>Dikarya</taxon>
        <taxon>Ascomycota</taxon>
        <taxon>Pezizomycotina</taxon>
        <taxon>Sordariomycetes</taxon>
        <taxon>Hypocreomycetidae</taxon>
        <taxon>Glomerellales</taxon>
        <taxon>Glomerellaceae</taxon>
        <taxon>Colletotrichum</taxon>
        <taxon>Colletotrichum acutatum species complex</taxon>
    </lineage>
</organism>
<proteinExistence type="predicted"/>
<accession>A0A9Q8WFJ5</accession>
<protein>
    <submittedName>
        <fullName evidence="1">Uncharacterized protein</fullName>
    </submittedName>
</protein>